<feature type="domain" description="EamA" evidence="2">
    <location>
        <begin position="24"/>
        <end position="151"/>
    </location>
</feature>
<dbReference type="EMBL" id="JAIRBM010000009">
    <property type="protein sequence ID" value="MBZ6077368.1"/>
    <property type="molecule type" value="Genomic_DNA"/>
</dbReference>
<proteinExistence type="predicted"/>
<feature type="transmembrane region" description="Helical" evidence="1">
    <location>
        <begin position="21"/>
        <end position="43"/>
    </location>
</feature>
<keyword evidence="1" id="KW-0812">Transmembrane</keyword>
<keyword evidence="1" id="KW-1133">Transmembrane helix</keyword>
<feature type="transmembrane region" description="Helical" evidence="1">
    <location>
        <begin position="167"/>
        <end position="187"/>
    </location>
</feature>
<dbReference type="SUPFAM" id="SSF103481">
    <property type="entry name" value="Multidrug resistance efflux transporter EmrE"/>
    <property type="match status" value="2"/>
</dbReference>
<feature type="transmembrane region" description="Helical" evidence="1">
    <location>
        <begin position="87"/>
        <end position="105"/>
    </location>
</feature>
<evidence type="ECO:0000256" key="1">
    <source>
        <dbReference type="SAM" id="Phobius"/>
    </source>
</evidence>
<feature type="domain" description="EamA" evidence="2">
    <location>
        <begin position="168"/>
        <end position="300"/>
    </location>
</feature>
<feature type="transmembrane region" description="Helical" evidence="1">
    <location>
        <begin position="199"/>
        <end position="218"/>
    </location>
</feature>
<dbReference type="Pfam" id="PF00892">
    <property type="entry name" value="EamA"/>
    <property type="match status" value="2"/>
</dbReference>
<feature type="transmembrane region" description="Helical" evidence="1">
    <location>
        <begin position="111"/>
        <end position="133"/>
    </location>
</feature>
<evidence type="ECO:0000313" key="4">
    <source>
        <dbReference type="Proteomes" id="UP000704176"/>
    </source>
</evidence>
<comment type="caution">
    <text evidence="3">The sequence shown here is derived from an EMBL/GenBank/DDBJ whole genome shotgun (WGS) entry which is preliminary data.</text>
</comment>
<dbReference type="InterPro" id="IPR000620">
    <property type="entry name" value="EamA_dom"/>
</dbReference>
<dbReference type="PANTHER" id="PTHR22911">
    <property type="entry name" value="ACYL-MALONYL CONDENSING ENZYME-RELATED"/>
    <property type="match status" value="1"/>
</dbReference>
<reference evidence="3 4" key="1">
    <citation type="submission" date="2021-09" db="EMBL/GenBank/DDBJ databases">
        <title>The complete genome sequence of a new microorganism.</title>
        <authorList>
            <person name="Zi Z."/>
        </authorList>
    </citation>
    <scope>NUCLEOTIDE SEQUENCE [LARGE SCALE GENOMIC DNA]</scope>
    <source>
        <strain evidence="3 4">WGZ8</strain>
    </source>
</reference>
<sequence>MPPTQTSPSPAQARLDSGFASAFAALCLGAVAMGISPIFVRYASADVGPFASAFYRVFLALPLLYGWMRIEEAKAPQDRPRRSFPKVTILAGLAFTGDLFFWHLAILNTTVANATFFATTAPFFVVLVVWLFLKQRVSAGTVLGLVICLLGGAALIGQSLHVDPGRIRGDLFGVGTAFFFGLYFIFAGRARTIAGAARVTFESGVITSIALFFVALLLDDRVLPQTGQGIAALVAMAFISHAGGQGLLSVALGRLSPVFSSLVIFLEAVAAALFGWLLLGEALTLVQAFGGAAILAGIWVARPKPGKR</sequence>
<evidence type="ECO:0000259" key="2">
    <source>
        <dbReference type="Pfam" id="PF00892"/>
    </source>
</evidence>
<dbReference type="RefSeq" id="WP_224313735.1">
    <property type="nucleotide sequence ID" value="NZ_JAIRBM010000009.1"/>
</dbReference>
<feature type="transmembrane region" description="Helical" evidence="1">
    <location>
        <begin position="285"/>
        <end position="301"/>
    </location>
</feature>
<protein>
    <submittedName>
        <fullName evidence="3">DMT family transporter</fullName>
    </submittedName>
</protein>
<gene>
    <name evidence="3" type="ORF">K9B37_13895</name>
</gene>
<feature type="transmembrane region" description="Helical" evidence="1">
    <location>
        <begin position="140"/>
        <end position="161"/>
    </location>
</feature>
<dbReference type="Proteomes" id="UP000704176">
    <property type="component" value="Unassembled WGS sequence"/>
</dbReference>
<keyword evidence="1" id="KW-0472">Membrane</keyword>
<feature type="transmembrane region" description="Helical" evidence="1">
    <location>
        <begin position="259"/>
        <end position="279"/>
    </location>
</feature>
<organism evidence="3 4">
    <name type="scientific">Microvirga puerhi</name>
    <dbReference type="NCBI Taxonomy" id="2876078"/>
    <lineage>
        <taxon>Bacteria</taxon>
        <taxon>Pseudomonadati</taxon>
        <taxon>Pseudomonadota</taxon>
        <taxon>Alphaproteobacteria</taxon>
        <taxon>Hyphomicrobiales</taxon>
        <taxon>Methylobacteriaceae</taxon>
        <taxon>Microvirga</taxon>
    </lineage>
</organism>
<keyword evidence="4" id="KW-1185">Reference proteome</keyword>
<accession>A0ABS7VP93</accession>
<dbReference type="PANTHER" id="PTHR22911:SF76">
    <property type="entry name" value="EAMA DOMAIN-CONTAINING PROTEIN"/>
    <property type="match status" value="1"/>
</dbReference>
<dbReference type="InterPro" id="IPR037185">
    <property type="entry name" value="EmrE-like"/>
</dbReference>
<evidence type="ECO:0000313" key="3">
    <source>
        <dbReference type="EMBL" id="MBZ6077368.1"/>
    </source>
</evidence>
<feature type="transmembrane region" description="Helical" evidence="1">
    <location>
        <begin position="230"/>
        <end position="252"/>
    </location>
</feature>
<name>A0ABS7VP93_9HYPH</name>
<feature type="transmembrane region" description="Helical" evidence="1">
    <location>
        <begin position="49"/>
        <end position="67"/>
    </location>
</feature>